<reference evidence="2 7" key="4">
    <citation type="submission" date="2019-07" db="EMBL/GenBank/DDBJ databases">
        <title>Whole genome shotgun sequence of Flavobacterium glycines NBRC 105008.</title>
        <authorList>
            <person name="Hosoyama A."/>
            <person name="Uohara A."/>
            <person name="Ohji S."/>
            <person name="Ichikawa N."/>
        </authorList>
    </citation>
    <scope>NUCLEOTIDE SEQUENCE [LARGE SCALE GENOMIC DNA]</scope>
    <source>
        <strain evidence="2 7">NBRC 105008</strain>
    </source>
</reference>
<evidence type="ECO:0000313" key="2">
    <source>
        <dbReference type="EMBL" id="GEL11193.1"/>
    </source>
</evidence>
<reference evidence="5" key="1">
    <citation type="submission" date="2016-03" db="EMBL/GenBank/DDBJ databases">
        <title>Draft genome sequence of Paenibacillus glacialis DSM 22343.</title>
        <authorList>
            <person name="Shin S.-K."/>
            <person name="Yi H."/>
        </authorList>
    </citation>
    <scope>NUCLEOTIDE SEQUENCE [LARGE SCALE GENOMIC DNA]</scope>
    <source>
        <strain evidence="5">NBRC 105008</strain>
    </source>
</reference>
<dbReference type="Proteomes" id="UP000093226">
    <property type="component" value="Unassembled WGS sequence"/>
</dbReference>
<dbReference type="AlphaFoldDB" id="A0A1B9DYZ3"/>
<comment type="caution">
    <text evidence="3">The sequence shown here is derived from an EMBL/GenBank/DDBJ whole genome shotgun (WGS) entry which is preliminary data.</text>
</comment>
<sequence>MNLKLNKYQKYALLIPIVPFIGIGISLLTDRYRFFLEYHWIYSTGKMFCFALWLLGFMWAIVNSVYIINNLKLKIKYRVMWLIINFATVIWFLIMIAILLLE</sequence>
<dbReference type="EMBL" id="LVEO01000001">
    <property type="protein sequence ID" value="OCB74913.1"/>
    <property type="molecule type" value="Genomic_DNA"/>
</dbReference>
<dbReference type="Proteomes" id="UP000182367">
    <property type="component" value="Unassembled WGS sequence"/>
</dbReference>
<reference evidence="4 6" key="3">
    <citation type="submission" date="2016-10" db="EMBL/GenBank/DDBJ databases">
        <authorList>
            <person name="Varghese N."/>
            <person name="Submissions S."/>
        </authorList>
    </citation>
    <scope>NUCLEOTIDE SEQUENCE [LARGE SCALE GENOMIC DNA]</scope>
    <source>
        <strain evidence="4 6">Gm-149</strain>
    </source>
</reference>
<accession>A0A1B9DYZ3</accession>
<feature type="transmembrane region" description="Helical" evidence="1">
    <location>
        <begin position="12"/>
        <end position="28"/>
    </location>
</feature>
<evidence type="ECO:0000313" key="5">
    <source>
        <dbReference type="Proteomes" id="UP000093226"/>
    </source>
</evidence>
<proteinExistence type="predicted"/>
<organism evidence="3 5">
    <name type="scientific">Flavobacterium glycines</name>
    <dbReference type="NCBI Taxonomy" id="551990"/>
    <lineage>
        <taxon>Bacteria</taxon>
        <taxon>Pseudomonadati</taxon>
        <taxon>Bacteroidota</taxon>
        <taxon>Flavobacteriia</taxon>
        <taxon>Flavobacteriales</taxon>
        <taxon>Flavobacteriaceae</taxon>
        <taxon>Flavobacterium</taxon>
    </lineage>
</organism>
<protein>
    <submittedName>
        <fullName evidence="3">Uncharacterized protein</fullName>
    </submittedName>
</protein>
<evidence type="ECO:0000313" key="3">
    <source>
        <dbReference type="EMBL" id="OCB74913.1"/>
    </source>
</evidence>
<feature type="transmembrane region" description="Helical" evidence="1">
    <location>
        <begin position="79"/>
        <end position="101"/>
    </location>
</feature>
<keyword evidence="1" id="KW-0812">Transmembrane</keyword>
<gene>
    <name evidence="3" type="ORF">FBGL_00105</name>
    <name evidence="2" type="ORF">FGL01_19320</name>
    <name evidence="4" type="ORF">SAMN05192550_2182</name>
</gene>
<evidence type="ECO:0000313" key="7">
    <source>
        <dbReference type="Proteomes" id="UP000321579"/>
    </source>
</evidence>
<dbReference type="STRING" id="551990.SAMN05192550_2182"/>
<keyword evidence="1" id="KW-0472">Membrane</keyword>
<evidence type="ECO:0000256" key="1">
    <source>
        <dbReference type="SAM" id="Phobius"/>
    </source>
</evidence>
<feature type="transmembrane region" description="Helical" evidence="1">
    <location>
        <begin position="40"/>
        <end position="67"/>
    </location>
</feature>
<evidence type="ECO:0000313" key="6">
    <source>
        <dbReference type="Proteomes" id="UP000182367"/>
    </source>
</evidence>
<dbReference type="Proteomes" id="UP000321579">
    <property type="component" value="Unassembled WGS sequence"/>
</dbReference>
<keyword evidence="6" id="KW-1185">Reference proteome</keyword>
<keyword evidence="1" id="KW-1133">Transmembrane helix</keyword>
<reference evidence="3" key="2">
    <citation type="submission" date="2016-03" db="EMBL/GenBank/DDBJ databases">
        <authorList>
            <person name="Ploux O."/>
        </authorList>
    </citation>
    <scope>NUCLEOTIDE SEQUENCE</scope>
    <source>
        <strain evidence="3">NBRC 105008</strain>
    </source>
</reference>
<evidence type="ECO:0000313" key="4">
    <source>
        <dbReference type="EMBL" id="SDJ47087.1"/>
    </source>
</evidence>
<dbReference type="EMBL" id="FNEO01000003">
    <property type="protein sequence ID" value="SDJ47087.1"/>
    <property type="molecule type" value="Genomic_DNA"/>
</dbReference>
<name>A0A1B9DYZ3_9FLAO</name>
<dbReference type="EMBL" id="BJVF01000003">
    <property type="protein sequence ID" value="GEL11193.1"/>
    <property type="molecule type" value="Genomic_DNA"/>
</dbReference>